<sequence>MEQNGSRESAEEGPAIGIDLGTTYSCVGVWEPQHERVEIITNDLGTRTTPSWVAFTDVERLIGESAQNQAATNPSNTIFDVKRLIGRKFDDPTVQNDIRLWPFKVIAGADGGSGKKPIIVVTHKGEEKQFTAEEISSMILQKMKNISEAYLGRQVKNAVITVPAYFTDAQRQSTKDAGLIAGLHVLRIINEPTAAAIAYGLDKKGTGSGDMSLKNILIFDLGGGTFDVSIVTIQKDVFEVKAVSGDTHLGGGDFNNRMVGHFVAEFKRKWQKDISANPRALGRLRAACERAKRVLSSNTETPIEIESLFEGIDFYSSISRARFEKLNLDLFTDCMEPVVKCLKDANMEKGDIHDVVLVGGSTRIPKIQEMLQDLFHGKKLCKGINPDEAVAYGAAFHAASLSSASLGVNKDVVLVDVAPLSLGIFTHGDVMSVVIPRNTIIPIKKLKSGYKNAHDFQTGCDFKVYEGEMAIATENNFLGRFSLQNIPPAPIGVAKYDVYFEIDTDGILTVSAELMGSNNKKQITISNHRGRLSKEEIDRMVKEAEDFKVQDEERKKASEAKNALEKYIRYISRTLRGCGNRFGMNARILRDAVEKTNGWLEWNYLLGDARKFEEKKKELEILCDPVITKMQHEQGSKPCIKPEIIEIED</sequence>
<evidence type="ECO:0000256" key="1">
    <source>
        <dbReference type="ARBA" id="ARBA00007381"/>
    </source>
</evidence>
<dbReference type="Gene3D" id="3.30.420.40">
    <property type="match status" value="2"/>
</dbReference>
<dbReference type="Gene3D" id="1.20.1270.10">
    <property type="match status" value="1"/>
</dbReference>
<dbReference type="GO" id="GO:0140662">
    <property type="term" value="F:ATP-dependent protein folding chaperone"/>
    <property type="evidence" value="ECO:0007669"/>
    <property type="project" value="InterPro"/>
</dbReference>
<evidence type="ECO:0000256" key="2">
    <source>
        <dbReference type="ARBA" id="ARBA00022741"/>
    </source>
</evidence>
<dbReference type="SUPFAM" id="SSF100920">
    <property type="entry name" value="Heat shock protein 70kD (HSP70), peptide-binding domain"/>
    <property type="match status" value="1"/>
</dbReference>
<dbReference type="SUPFAM" id="SSF100934">
    <property type="entry name" value="Heat shock protein 70kD (HSP70), C-terminal subdomain"/>
    <property type="match status" value="1"/>
</dbReference>
<dbReference type="PRINTS" id="PR00301">
    <property type="entry name" value="HEATSHOCK70"/>
</dbReference>
<evidence type="ECO:0000256" key="4">
    <source>
        <dbReference type="RuleBase" id="RU003322"/>
    </source>
</evidence>
<dbReference type="FunFam" id="3.30.30.30:FF:000001">
    <property type="entry name" value="heat shock 70 kDa protein-like"/>
    <property type="match status" value="1"/>
</dbReference>
<evidence type="ECO:0008006" key="7">
    <source>
        <dbReference type="Google" id="ProtNLM"/>
    </source>
</evidence>
<dbReference type="AlphaFoldDB" id="A0AAV0EHQ1"/>
<name>A0AAV0EHQ1_9ASTE</name>
<gene>
    <name evidence="5" type="ORF">CEPIT_LOCUS25336</name>
</gene>
<dbReference type="InterPro" id="IPR029047">
    <property type="entry name" value="HSP70_peptide-bd_sf"/>
</dbReference>
<dbReference type="Gene3D" id="3.30.30.30">
    <property type="match status" value="1"/>
</dbReference>
<evidence type="ECO:0000313" key="5">
    <source>
        <dbReference type="EMBL" id="CAH9123596.1"/>
    </source>
</evidence>
<dbReference type="Proteomes" id="UP001152523">
    <property type="component" value="Unassembled WGS sequence"/>
</dbReference>
<dbReference type="FunFam" id="3.90.640.10:FF:000002">
    <property type="entry name" value="Heat shock 70 kDa"/>
    <property type="match status" value="1"/>
</dbReference>
<proteinExistence type="inferred from homology"/>
<dbReference type="GO" id="GO:0005524">
    <property type="term" value="F:ATP binding"/>
    <property type="evidence" value="ECO:0007669"/>
    <property type="project" value="UniProtKB-KW"/>
</dbReference>
<dbReference type="InterPro" id="IPR018181">
    <property type="entry name" value="Heat_shock_70_CS"/>
</dbReference>
<dbReference type="PANTHER" id="PTHR19375">
    <property type="entry name" value="HEAT SHOCK PROTEIN 70KDA"/>
    <property type="match status" value="1"/>
</dbReference>
<dbReference type="FunFam" id="3.30.420.40:FF:000026">
    <property type="entry name" value="Heat shock protein 70"/>
    <property type="match status" value="1"/>
</dbReference>
<keyword evidence="3 4" id="KW-0067">ATP-binding</keyword>
<accession>A0AAV0EHQ1</accession>
<dbReference type="FunFam" id="2.60.34.10:FF:000012">
    <property type="entry name" value="Heat shock 70 kDa protein"/>
    <property type="match status" value="1"/>
</dbReference>
<organism evidence="5 6">
    <name type="scientific">Cuscuta epithymum</name>
    <dbReference type="NCBI Taxonomy" id="186058"/>
    <lineage>
        <taxon>Eukaryota</taxon>
        <taxon>Viridiplantae</taxon>
        <taxon>Streptophyta</taxon>
        <taxon>Embryophyta</taxon>
        <taxon>Tracheophyta</taxon>
        <taxon>Spermatophyta</taxon>
        <taxon>Magnoliopsida</taxon>
        <taxon>eudicotyledons</taxon>
        <taxon>Gunneridae</taxon>
        <taxon>Pentapetalae</taxon>
        <taxon>asterids</taxon>
        <taxon>lamiids</taxon>
        <taxon>Solanales</taxon>
        <taxon>Convolvulaceae</taxon>
        <taxon>Cuscuteae</taxon>
        <taxon>Cuscuta</taxon>
        <taxon>Cuscuta subgen. Cuscuta</taxon>
    </lineage>
</organism>
<comment type="caution">
    <text evidence="5">The sequence shown here is derived from an EMBL/GenBank/DDBJ whole genome shotgun (WGS) entry which is preliminary data.</text>
</comment>
<dbReference type="PROSITE" id="PS00297">
    <property type="entry name" value="HSP70_1"/>
    <property type="match status" value="1"/>
</dbReference>
<dbReference type="Gene3D" id="3.90.640.10">
    <property type="entry name" value="Actin, Chain A, domain 4"/>
    <property type="match status" value="1"/>
</dbReference>
<keyword evidence="2 4" id="KW-0547">Nucleotide-binding</keyword>
<evidence type="ECO:0000256" key="3">
    <source>
        <dbReference type="ARBA" id="ARBA00022840"/>
    </source>
</evidence>
<dbReference type="PROSITE" id="PS01036">
    <property type="entry name" value="HSP70_3"/>
    <property type="match status" value="1"/>
</dbReference>
<dbReference type="Gene3D" id="2.60.34.10">
    <property type="entry name" value="Substrate Binding Domain Of DNAk, Chain A, domain 1"/>
    <property type="match status" value="1"/>
</dbReference>
<dbReference type="InterPro" id="IPR013126">
    <property type="entry name" value="Hsp_70_fam"/>
</dbReference>
<protein>
    <recommendedName>
        <fullName evidence="7">Heat shock protein 70</fullName>
    </recommendedName>
</protein>
<dbReference type="InterPro" id="IPR029048">
    <property type="entry name" value="HSP70_C_sf"/>
</dbReference>
<dbReference type="EMBL" id="CAMAPF010000931">
    <property type="protein sequence ID" value="CAH9123596.1"/>
    <property type="molecule type" value="Genomic_DNA"/>
</dbReference>
<dbReference type="InterPro" id="IPR043129">
    <property type="entry name" value="ATPase_NBD"/>
</dbReference>
<comment type="similarity">
    <text evidence="1 4">Belongs to the heat shock protein 70 family.</text>
</comment>
<reference evidence="5" key="1">
    <citation type="submission" date="2022-07" db="EMBL/GenBank/DDBJ databases">
        <authorList>
            <person name="Macas J."/>
            <person name="Novak P."/>
            <person name="Neumann P."/>
        </authorList>
    </citation>
    <scope>NUCLEOTIDE SEQUENCE</scope>
</reference>
<dbReference type="PROSITE" id="PS00329">
    <property type="entry name" value="HSP70_2"/>
    <property type="match status" value="1"/>
</dbReference>
<keyword evidence="6" id="KW-1185">Reference proteome</keyword>
<evidence type="ECO:0000313" key="6">
    <source>
        <dbReference type="Proteomes" id="UP001152523"/>
    </source>
</evidence>
<dbReference type="SUPFAM" id="SSF53067">
    <property type="entry name" value="Actin-like ATPase domain"/>
    <property type="match status" value="2"/>
</dbReference>
<dbReference type="Pfam" id="PF00012">
    <property type="entry name" value="HSP70"/>
    <property type="match status" value="1"/>
</dbReference>